<keyword evidence="4" id="KW-1185">Reference proteome</keyword>
<dbReference type="Gene3D" id="3.40.50.1820">
    <property type="entry name" value="alpha/beta hydrolase"/>
    <property type="match status" value="1"/>
</dbReference>
<feature type="compositionally biased region" description="Basic and acidic residues" evidence="1">
    <location>
        <begin position="34"/>
        <end position="53"/>
    </location>
</feature>
<comment type="caution">
    <text evidence="3">The sequence shown here is derived from an EMBL/GenBank/DDBJ whole genome shotgun (WGS) entry which is preliminary data.</text>
</comment>
<dbReference type="SUPFAM" id="SSF53474">
    <property type="entry name" value="alpha/beta-Hydrolases"/>
    <property type="match status" value="1"/>
</dbReference>
<feature type="chain" id="PRO_5046050161" evidence="2">
    <location>
        <begin position="21"/>
        <end position="340"/>
    </location>
</feature>
<dbReference type="InterPro" id="IPR002918">
    <property type="entry name" value="Lipase_EstA/Esterase_EstB"/>
</dbReference>
<sequence length="340" mass="36529">MRSWHSLSTILLFASLLACGNDSPAPTSGNTTSDEQRIENPKRDGPNALHREPPGPAQRNFPEDFPTLFDWEWGFELGGFGGVQRRAQLQRMPVIFVHGNTTDHGDWYVVRDDFRRGGWSDQELWALSYNGVGSNSGSSPLRSQPEASAERESSGGDGQSRSTNNDLNVVDLVRFIQAVQDYTGSACFSLVGHSLGVTLARKALHSYPELKPHVVAFVGIAGANHGTSLCPPGSETSVISCDEIARGTAWLEELNGEDGTLETYGNTAWLTIYDGSGVGDVAFAGDYGPSPQLSGADNREFPGVDHNGLRIAEDIVAEYQLFIEQAGAAVGGPNTPQCAM</sequence>
<proteinExistence type="predicted"/>
<feature type="region of interest" description="Disordered" evidence="1">
    <location>
        <begin position="22"/>
        <end position="63"/>
    </location>
</feature>
<dbReference type="InterPro" id="IPR029058">
    <property type="entry name" value="AB_hydrolase_fold"/>
</dbReference>
<dbReference type="RefSeq" id="WP_168450797.1">
    <property type="nucleotide sequence ID" value="NZ_JAAWWK010000004.1"/>
</dbReference>
<feature type="signal peptide" evidence="2">
    <location>
        <begin position="1"/>
        <end position="20"/>
    </location>
</feature>
<keyword evidence="3" id="KW-0378">Hydrolase</keyword>
<dbReference type="EMBL" id="JAAWWK010000004">
    <property type="protein sequence ID" value="NKI18278.1"/>
    <property type="molecule type" value="Genomic_DNA"/>
</dbReference>
<evidence type="ECO:0000256" key="1">
    <source>
        <dbReference type="SAM" id="MobiDB-lite"/>
    </source>
</evidence>
<name>A0ABX1GIF0_9GAMM</name>
<dbReference type="PROSITE" id="PS51257">
    <property type="entry name" value="PROKAR_LIPOPROTEIN"/>
    <property type="match status" value="1"/>
</dbReference>
<evidence type="ECO:0000313" key="3">
    <source>
        <dbReference type="EMBL" id="NKI18278.1"/>
    </source>
</evidence>
<dbReference type="PANTHER" id="PTHR32015">
    <property type="entry name" value="FASTING INDUCED LIPASE"/>
    <property type="match status" value="1"/>
</dbReference>
<reference evidence="3 4" key="1">
    <citation type="submission" date="2020-04" db="EMBL/GenBank/DDBJ databases">
        <authorList>
            <person name="Yoon J."/>
        </authorList>
    </citation>
    <scope>NUCLEOTIDE SEQUENCE [LARGE SCALE GENOMIC DNA]</scope>
    <source>
        <strain evidence="3 4">KMU-166</strain>
    </source>
</reference>
<evidence type="ECO:0000313" key="4">
    <source>
        <dbReference type="Proteomes" id="UP000765845"/>
    </source>
</evidence>
<gene>
    <name evidence="3" type="ORF">HCU74_12755</name>
</gene>
<feature type="compositionally biased region" description="Polar residues" evidence="1">
    <location>
        <begin position="24"/>
        <end position="33"/>
    </location>
</feature>
<evidence type="ECO:0000256" key="2">
    <source>
        <dbReference type="SAM" id="SignalP"/>
    </source>
</evidence>
<organism evidence="3 4">
    <name type="scientific">Spongiibacter thalassae</name>
    <dbReference type="NCBI Taxonomy" id="2721624"/>
    <lineage>
        <taxon>Bacteria</taxon>
        <taxon>Pseudomonadati</taxon>
        <taxon>Pseudomonadota</taxon>
        <taxon>Gammaproteobacteria</taxon>
        <taxon>Cellvibrionales</taxon>
        <taxon>Spongiibacteraceae</taxon>
        <taxon>Spongiibacter</taxon>
    </lineage>
</organism>
<dbReference type="PANTHER" id="PTHR32015:SF1">
    <property type="entry name" value="LIPASE"/>
    <property type="match status" value="1"/>
</dbReference>
<keyword evidence="2" id="KW-0732">Signal</keyword>
<dbReference type="Pfam" id="PF01674">
    <property type="entry name" value="Lipase_2"/>
    <property type="match status" value="1"/>
</dbReference>
<accession>A0ABX1GIF0</accession>
<dbReference type="Proteomes" id="UP000765845">
    <property type="component" value="Unassembled WGS sequence"/>
</dbReference>
<dbReference type="GO" id="GO:0016787">
    <property type="term" value="F:hydrolase activity"/>
    <property type="evidence" value="ECO:0007669"/>
    <property type="project" value="UniProtKB-KW"/>
</dbReference>
<protein>
    <submittedName>
        <fullName evidence="3">Alpha/beta fold hydrolase</fullName>
    </submittedName>
</protein>
<feature type="region of interest" description="Disordered" evidence="1">
    <location>
        <begin position="133"/>
        <end position="164"/>
    </location>
</feature>